<reference evidence="1 2" key="1">
    <citation type="journal article" date="2015" name="Genome Biol.">
        <title>Comparative genomics of Steinernema reveals deeply conserved gene regulatory networks.</title>
        <authorList>
            <person name="Dillman A.R."/>
            <person name="Macchietto M."/>
            <person name="Porter C.F."/>
            <person name="Rogers A."/>
            <person name="Williams B."/>
            <person name="Antoshechkin I."/>
            <person name="Lee M.M."/>
            <person name="Goodwin Z."/>
            <person name="Lu X."/>
            <person name="Lewis E.E."/>
            <person name="Goodrich-Blair H."/>
            <person name="Stock S.P."/>
            <person name="Adams B.J."/>
            <person name="Sternberg P.W."/>
            <person name="Mortazavi A."/>
        </authorList>
    </citation>
    <scope>NUCLEOTIDE SEQUENCE [LARGE SCALE GENOMIC DNA]</scope>
    <source>
        <strain evidence="1 2">ALL</strain>
    </source>
</reference>
<organism evidence="1 2">
    <name type="scientific">Steinernema carpocapsae</name>
    <name type="common">Entomopathogenic nematode</name>
    <dbReference type="NCBI Taxonomy" id="34508"/>
    <lineage>
        <taxon>Eukaryota</taxon>
        <taxon>Metazoa</taxon>
        <taxon>Ecdysozoa</taxon>
        <taxon>Nematoda</taxon>
        <taxon>Chromadorea</taxon>
        <taxon>Rhabditida</taxon>
        <taxon>Tylenchina</taxon>
        <taxon>Panagrolaimomorpha</taxon>
        <taxon>Strongyloidoidea</taxon>
        <taxon>Steinernematidae</taxon>
        <taxon>Steinernema</taxon>
    </lineage>
</organism>
<dbReference type="Proteomes" id="UP000298663">
    <property type="component" value="Unassembled WGS sequence"/>
</dbReference>
<protein>
    <submittedName>
        <fullName evidence="1">Uncharacterized protein</fullName>
    </submittedName>
</protein>
<name>A0A4U5M3Z0_STECR</name>
<gene>
    <name evidence="1" type="ORF">L596_027012</name>
</gene>
<evidence type="ECO:0000313" key="2">
    <source>
        <dbReference type="Proteomes" id="UP000298663"/>
    </source>
</evidence>
<evidence type="ECO:0000313" key="1">
    <source>
        <dbReference type="EMBL" id="TKR63143.1"/>
    </source>
</evidence>
<sequence length="70" mass="8296">MLPELPSVINLWMKPSNGLNWKRYRLRAQTSTSGTFFAYRLRFPPYLSPGRSAEIKRARALFAYAYKEYF</sequence>
<dbReference type="AlphaFoldDB" id="A0A4U5M3Z0"/>
<dbReference type="EMBL" id="AZBU02000010">
    <property type="protein sequence ID" value="TKR63143.1"/>
    <property type="molecule type" value="Genomic_DNA"/>
</dbReference>
<reference evidence="1 2" key="2">
    <citation type="journal article" date="2019" name="G3 (Bethesda)">
        <title>Hybrid Assembly of the Genome of the Entomopathogenic Nematode Steinernema carpocapsae Identifies the X-Chromosome.</title>
        <authorList>
            <person name="Serra L."/>
            <person name="Macchietto M."/>
            <person name="Macias-Munoz A."/>
            <person name="McGill C.J."/>
            <person name="Rodriguez I.M."/>
            <person name="Rodriguez B."/>
            <person name="Murad R."/>
            <person name="Mortazavi A."/>
        </authorList>
    </citation>
    <scope>NUCLEOTIDE SEQUENCE [LARGE SCALE GENOMIC DNA]</scope>
    <source>
        <strain evidence="1 2">ALL</strain>
    </source>
</reference>
<comment type="caution">
    <text evidence="1">The sequence shown here is derived from an EMBL/GenBank/DDBJ whole genome shotgun (WGS) entry which is preliminary data.</text>
</comment>
<accession>A0A4U5M3Z0</accession>
<keyword evidence="2" id="KW-1185">Reference proteome</keyword>
<proteinExistence type="predicted"/>